<dbReference type="EMBL" id="SPUK01000008">
    <property type="protein sequence ID" value="TQV95029.1"/>
    <property type="molecule type" value="Genomic_DNA"/>
</dbReference>
<reference evidence="1 2" key="1">
    <citation type="journal article" date="2019" name="Appl. Microbiol. Biotechnol.">
        <title>Genome sequence of Isaria javanica and comparative genome analysis insights into family S53 peptidase evolution in fungal entomopathogens.</title>
        <authorList>
            <person name="Lin R."/>
            <person name="Zhang X."/>
            <person name="Xin B."/>
            <person name="Zou M."/>
            <person name="Gao Y."/>
            <person name="Qin F."/>
            <person name="Hu Q."/>
            <person name="Xie B."/>
            <person name="Cheng X."/>
        </authorList>
    </citation>
    <scope>NUCLEOTIDE SEQUENCE [LARGE SCALE GENOMIC DNA]</scope>
    <source>
        <strain evidence="1 2">IJ1G</strain>
    </source>
</reference>
<dbReference type="AlphaFoldDB" id="A0A545V023"/>
<gene>
    <name evidence="1" type="ORF">IF1G_06016</name>
</gene>
<accession>A0A545V023</accession>
<sequence length="264" mass="28550">MNDPKVDFAADAAAHDFARVVNEAFHRGSGTEGCLSLLRDNPSLATEETCRALQEDAVLILNPPFDDTPEAADWADTLVVAQSVLLECIGKDEPARKKALDGLVAGYRGEGTRKKEKQPAEPDCVLNNLEQIVEYAKVYEAFARVLNPGPSLLAAQTPSDVRSWAVRAVKRAAAAEGGGGGGDDMTELSEWELARLPAKLRTALQTGSAEEWLEAMGQTDPHEAEHAISVLNEMRAEVRFNQDHSGGSISDEAPCSFNFIYQVI</sequence>
<comment type="caution">
    <text evidence="1">The sequence shown here is derived from an EMBL/GenBank/DDBJ whole genome shotgun (WGS) entry which is preliminary data.</text>
</comment>
<evidence type="ECO:0000313" key="1">
    <source>
        <dbReference type="EMBL" id="TQV95029.1"/>
    </source>
</evidence>
<evidence type="ECO:0000313" key="2">
    <source>
        <dbReference type="Proteomes" id="UP000315783"/>
    </source>
</evidence>
<organism evidence="1 2">
    <name type="scientific">Cordyceps javanica</name>
    <dbReference type="NCBI Taxonomy" id="43265"/>
    <lineage>
        <taxon>Eukaryota</taxon>
        <taxon>Fungi</taxon>
        <taxon>Dikarya</taxon>
        <taxon>Ascomycota</taxon>
        <taxon>Pezizomycotina</taxon>
        <taxon>Sordariomycetes</taxon>
        <taxon>Hypocreomycetidae</taxon>
        <taxon>Hypocreales</taxon>
        <taxon>Cordycipitaceae</taxon>
        <taxon>Cordyceps</taxon>
    </lineage>
</organism>
<name>A0A545V023_9HYPO</name>
<keyword evidence="2" id="KW-1185">Reference proteome</keyword>
<dbReference type="Proteomes" id="UP000315783">
    <property type="component" value="Unassembled WGS sequence"/>
</dbReference>
<protein>
    <submittedName>
        <fullName evidence="1">Uncharacterized protein</fullName>
    </submittedName>
</protein>
<proteinExistence type="predicted"/>